<dbReference type="Pfam" id="PF12796">
    <property type="entry name" value="Ank_2"/>
    <property type="match status" value="1"/>
</dbReference>
<name>A0A067BT81_SAPPC</name>
<dbReference type="Proteomes" id="UP000030745">
    <property type="component" value="Unassembled WGS sequence"/>
</dbReference>
<feature type="region of interest" description="Disordered" evidence="1">
    <location>
        <begin position="546"/>
        <end position="566"/>
    </location>
</feature>
<dbReference type="KEGG" id="spar:SPRG_13022"/>
<dbReference type="VEuPathDB" id="FungiDB:SPRG_13022"/>
<dbReference type="RefSeq" id="XP_012207606.1">
    <property type="nucleotide sequence ID" value="XM_012352216.1"/>
</dbReference>
<evidence type="ECO:0000313" key="3">
    <source>
        <dbReference type="Proteomes" id="UP000030745"/>
    </source>
</evidence>
<dbReference type="EMBL" id="KK583282">
    <property type="protein sequence ID" value="KDO21684.1"/>
    <property type="molecule type" value="Genomic_DNA"/>
</dbReference>
<dbReference type="SUPFAM" id="SSF140860">
    <property type="entry name" value="Pseudo ankyrin repeat-like"/>
    <property type="match status" value="1"/>
</dbReference>
<dbReference type="InterPro" id="IPR036770">
    <property type="entry name" value="Ankyrin_rpt-contain_sf"/>
</dbReference>
<dbReference type="GeneID" id="24134931"/>
<dbReference type="OMA" id="YFTCSKA"/>
<proteinExistence type="predicted"/>
<dbReference type="InterPro" id="IPR002110">
    <property type="entry name" value="Ankyrin_rpt"/>
</dbReference>
<organism evidence="2 3">
    <name type="scientific">Saprolegnia parasitica (strain CBS 223.65)</name>
    <dbReference type="NCBI Taxonomy" id="695850"/>
    <lineage>
        <taxon>Eukaryota</taxon>
        <taxon>Sar</taxon>
        <taxon>Stramenopiles</taxon>
        <taxon>Oomycota</taxon>
        <taxon>Saprolegniomycetes</taxon>
        <taxon>Saprolegniales</taxon>
        <taxon>Saprolegniaceae</taxon>
        <taxon>Saprolegnia</taxon>
    </lineage>
</organism>
<evidence type="ECO:0000256" key="1">
    <source>
        <dbReference type="SAM" id="MobiDB-lite"/>
    </source>
</evidence>
<dbReference type="InterPro" id="IPR052050">
    <property type="entry name" value="SecEffector_AnkRepeat"/>
</dbReference>
<gene>
    <name evidence="2" type="ORF">SPRG_13022</name>
</gene>
<dbReference type="SUPFAM" id="SSF48403">
    <property type="entry name" value="Ankyrin repeat"/>
    <property type="match status" value="1"/>
</dbReference>
<evidence type="ECO:0000313" key="2">
    <source>
        <dbReference type="EMBL" id="KDO21684.1"/>
    </source>
</evidence>
<dbReference type="OrthoDB" id="60283at2759"/>
<keyword evidence="3" id="KW-1185">Reference proteome</keyword>
<accession>A0A067BT81</accession>
<dbReference type="SMART" id="SM00248">
    <property type="entry name" value="ANK"/>
    <property type="match status" value="4"/>
</dbReference>
<sequence>MDATLCNPVLLRLIIAYQHGWWPDSRGFRDDPLIFASSNLKEQVAAFGDRFAPWLARHGLDGVIDLMQLYPPLAPCIALHAAATGNRPLGAAAIAASSRFSYWAELMGNTALLHGHYDLFKADGIRVSVQAALQSGNEALVRRLYAERPQDVADNIEAAIQSGHLPIVRFLHEETDVLQTVDVLELAAKHGHYNMVVYLAGEGYDGDFCLLDYPAADGRLDILQFLHEVLPDKRLESALVAAARRGHGHIVAYLLANGTSSTKALELAAKHGHLDCCQQLLAYERTAHPTRVLPVSVMVAAVTGGNNAIIELLHPVQIWPHEYMDTCARLGRLDLVASLHNPGYFTCSKAAMDGAATNGHLAVVQFLKDHRVEGCSTSAIDGAAGNGHMDVVVFLHGHCNGNASSYALAWAAMGGHDLVVRYLHNVMKAPVLDDAPERAARGGHLKAVRYLHEEGLGQWTSRVMDLAAASGNCDLVAFLHTHRSEGCSAAAMNGAVEHGHLEVVRYLHEVAGMTCSESAVRSAIQRGHASLLRYLDASGVDLLEHAKARSPPAKKQRTSTYGHVPS</sequence>
<dbReference type="PANTHER" id="PTHR46586">
    <property type="entry name" value="ANKYRIN REPEAT-CONTAINING PROTEIN"/>
    <property type="match status" value="1"/>
</dbReference>
<dbReference type="PANTHER" id="PTHR46586:SF3">
    <property type="entry name" value="ANKYRIN REPEAT-CONTAINING PROTEIN"/>
    <property type="match status" value="1"/>
</dbReference>
<reference evidence="2 3" key="1">
    <citation type="journal article" date="2013" name="PLoS Genet.">
        <title>Distinctive expansion of potential virulence genes in the genome of the oomycete fish pathogen Saprolegnia parasitica.</title>
        <authorList>
            <person name="Jiang R.H."/>
            <person name="de Bruijn I."/>
            <person name="Haas B.J."/>
            <person name="Belmonte R."/>
            <person name="Lobach L."/>
            <person name="Christie J."/>
            <person name="van den Ackerveken G."/>
            <person name="Bottin A."/>
            <person name="Bulone V."/>
            <person name="Diaz-Moreno S.M."/>
            <person name="Dumas B."/>
            <person name="Fan L."/>
            <person name="Gaulin E."/>
            <person name="Govers F."/>
            <person name="Grenville-Briggs L.J."/>
            <person name="Horner N.R."/>
            <person name="Levin J.Z."/>
            <person name="Mammella M."/>
            <person name="Meijer H.J."/>
            <person name="Morris P."/>
            <person name="Nusbaum C."/>
            <person name="Oome S."/>
            <person name="Phillips A.J."/>
            <person name="van Rooyen D."/>
            <person name="Rzeszutek E."/>
            <person name="Saraiva M."/>
            <person name="Secombes C.J."/>
            <person name="Seidl M.F."/>
            <person name="Snel B."/>
            <person name="Stassen J.H."/>
            <person name="Sykes S."/>
            <person name="Tripathy S."/>
            <person name="van den Berg H."/>
            <person name="Vega-Arreguin J.C."/>
            <person name="Wawra S."/>
            <person name="Young S.K."/>
            <person name="Zeng Q."/>
            <person name="Dieguez-Uribeondo J."/>
            <person name="Russ C."/>
            <person name="Tyler B.M."/>
            <person name="van West P."/>
        </authorList>
    </citation>
    <scope>NUCLEOTIDE SEQUENCE [LARGE SCALE GENOMIC DNA]</scope>
    <source>
        <strain evidence="2 3">CBS 223.65</strain>
    </source>
</reference>
<protein>
    <submittedName>
        <fullName evidence="2">Uncharacterized protein</fullName>
    </submittedName>
</protein>
<dbReference type="AlphaFoldDB" id="A0A067BT81"/>
<dbReference type="Gene3D" id="1.25.40.20">
    <property type="entry name" value="Ankyrin repeat-containing domain"/>
    <property type="match status" value="2"/>
</dbReference>